<dbReference type="InterPro" id="IPR045584">
    <property type="entry name" value="Pilin-like"/>
</dbReference>
<dbReference type="PANTHER" id="PTHR30093">
    <property type="entry name" value="GENERAL SECRETION PATHWAY PROTEIN G"/>
    <property type="match status" value="1"/>
</dbReference>
<keyword evidence="3 6" id="KW-0812">Transmembrane</keyword>
<evidence type="ECO:0000256" key="2">
    <source>
        <dbReference type="ARBA" id="ARBA00022481"/>
    </source>
</evidence>
<evidence type="ECO:0000256" key="6">
    <source>
        <dbReference type="SAM" id="Phobius"/>
    </source>
</evidence>
<reference evidence="8" key="1">
    <citation type="submission" date="2015-07" db="EMBL/GenBank/DDBJ databases">
        <authorList>
            <person name="Wibberg D."/>
        </authorList>
    </citation>
    <scope>NUCLEOTIDE SEQUENCE [LARGE SCALE GENOMIC DNA]</scope>
</reference>
<keyword evidence="4 6" id="KW-1133">Transmembrane helix</keyword>
<dbReference type="PROSITE" id="PS00409">
    <property type="entry name" value="PROKAR_NTER_METHYL"/>
    <property type="match status" value="1"/>
</dbReference>
<dbReference type="AlphaFoldDB" id="A0A0K2ZFV1"/>
<gene>
    <name evidence="7" type="ORF">XTALMG727_0785</name>
</gene>
<evidence type="ECO:0000256" key="4">
    <source>
        <dbReference type="ARBA" id="ARBA00022989"/>
    </source>
</evidence>
<evidence type="ECO:0000256" key="5">
    <source>
        <dbReference type="ARBA" id="ARBA00023136"/>
    </source>
</evidence>
<proteinExistence type="predicted"/>
<sequence>MRPHLGTPSRQRGFTLIEIMIVVLIVGILAAIAFASYQAYVVKARRSAAAVCLQQGAQLMERKYTTNMSYLDLNGDSTKSPACDADVSRFYTIGFTGEPTASAFKLTATPTALQKDTKCGALSLDQTGARTTSTGANEAECW</sequence>
<dbReference type="RefSeq" id="WP_053834336.1">
    <property type="nucleotide sequence ID" value="NZ_CXOI01000012.1"/>
</dbReference>
<evidence type="ECO:0000256" key="1">
    <source>
        <dbReference type="ARBA" id="ARBA00004167"/>
    </source>
</evidence>
<feature type="transmembrane region" description="Helical" evidence="6">
    <location>
        <begin position="14"/>
        <end position="37"/>
    </location>
</feature>
<dbReference type="InterPro" id="IPR012902">
    <property type="entry name" value="N_methyl_site"/>
</dbReference>
<evidence type="ECO:0000256" key="3">
    <source>
        <dbReference type="ARBA" id="ARBA00022692"/>
    </source>
</evidence>
<dbReference type="InterPro" id="IPR031982">
    <property type="entry name" value="PilE-like"/>
</dbReference>
<dbReference type="PANTHER" id="PTHR30093:SF47">
    <property type="entry name" value="TYPE IV PILUS NON-CORE MINOR PILIN PILE"/>
    <property type="match status" value="1"/>
</dbReference>
<dbReference type="GO" id="GO:0015627">
    <property type="term" value="C:type II protein secretion system complex"/>
    <property type="evidence" value="ECO:0007669"/>
    <property type="project" value="InterPro"/>
</dbReference>
<evidence type="ECO:0000313" key="7">
    <source>
        <dbReference type="EMBL" id="CTP83857.1"/>
    </source>
</evidence>
<dbReference type="Pfam" id="PF16732">
    <property type="entry name" value="ComP_DUS"/>
    <property type="match status" value="1"/>
</dbReference>
<dbReference type="PRINTS" id="PR00885">
    <property type="entry name" value="BCTERIALGSPH"/>
</dbReference>
<keyword evidence="2" id="KW-0488">Methylation</keyword>
<accession>A0A0K2ZFV1</accession>
<dbReference type="InterPro" id="IPR002416">
    <property type="entry name" value="T2SS_protein-GspH"/>
</dbReference>
<keyword evidence="8" id="KW-1185">Reference proteome</keyword>
<evidence type="ECO:0000313" key="8">
    <source>
        <dbReference type="Proteomes" id="UP000046187"/>
    </source>
</evidence>
<dbReference type="GO" id="GO:0016020">
    <property type="term" value="C:membrane"/>
    <property type="evidence" value="ECO:0007669"/>
    <property type="project" value="UniProtKB-SubCell"/>
</dbReference>
<dbReference type="EMBL" id="CXOI01000012">
    <property type="protein sequence ID" value="CTP83857.1"/>
    <property type="molecule type" value="Genomic_DNA"/>
</dbReference>
<dbReference type="SUPFAM" id="SSF54523">
    <property type="entry name" value="Pili subunits"/>
    <property type="match status" value="1"/>
</dbReference>
<keyword evidence="5 6" id="KW-0472">Membrane</keyword>
<dbReference type="GO" id="GO:0043683">
    <property type="term" value="P:type IV pilus assembly"/>
    <property type="evidence" value="ECO:0007669"/>
    <property type="project" value="InterPro"/>
</dbReference>
<dbReference type="Pfam" id="PF07963">
    <property type="entry name" value="N_methyl"/>
    <property type="match status" value="1"/>
</dbReference>
<protein>
    <submittedName>
        <fullName evidence="7">Type IV pilin pile protein</fullName>
    </submittedName>
</protein>
<dbReference type="Proteomes" id="UP000046187">
    <property type="component" value="Unassembled WGS sequence"/>
</dbReference>
<dbReference type="GO" id="GO:0015628">
    <property type="term" value="P:protein secretion by the type II secretion system"/>
    <property type="evidence" value="ECO:0007669"/>
    <property type="project" value="InterPro"/>
</dbReference>
<organism evidence="7 8">
    <name type="scientific">Xanthomonas graminis pv. arrhenatheri LMG 727</name>
    <dbReference type="NCBI Taxonomy" id="1195923"/>
    <lineage>
        <taxon>Bacteria</taxon>
        <taxon>Pseudomonadati</taxon>
        <taxon>Pseudomonadota</taxon>
        <taxon>Gammaproteobacteria</taxon>
        <taxon>Lysobacterales</taxon>
        <taxon>Lysobacteraceae</taxon>
        <taxon>Xanthomonas</taxon>
        <taxon>Xanthomonas translucens group</taxon>
        <taxon>Xanthomonas graminis</taxon>
    </lineage>
</organism>
<dbReference type="NCBIfam" id="TIGR02532">
    <property type="entry name" value="IV_pilin_GFxxxE"/>
    <property type="match status" value="1"/>
</dbReference>
<name>A0A0K2ZFV1_9XANT</name>
<comment type="subcellular location">
    <subcellularLocation>
        <location evidence="1">Membrane</location>
        <topology evidence="1">Single-pass membrane protein</topology>
    </subcellularLocation>
</comment>
<dbReference type="Gene3D" id="3.30.700.10">
    <property type="entry name" value="Glycoprotein, Type 4 Pilin"/>
    <property type="match status" value="1"/>
</dbReference>